<sequence>MDRFGNRVDVRGMRWNLYGKGEEEAKAVFTDACKRLRRFVRKWGNVLVVVEGWHLCER</sequence>
<name>A0A8J2BPC9_9BACT</name>
<gene>
    <name evidence="1" type="ORF">MPNT_20115</name>
</gene>
<keyword evidence="2" id="KW-1185">Reference proteome</keyword>
<dbReference type="Proteomes" id="UP000663859">
    <property type="component" value="Unassembled WGS sequence"/>
</dbReference>
<evidence type="ECO:0000313" key="1">
    <source>
        <dbReference type="EMBL" id="CAF0696100.1"/>
    </source>
</evidence>
<evidence type="ECO:0000313" key="2">
    <source>
        <dbReference type="Proteomes" id="UP000663859"/>
    </source>
</evidence>
<reference evidence="1" key="1">
    <citation type="submission" date="2021-02" db="EMBL/GenBank/DDBJ databases">
        <authorList>
            <person name="Cremers G."/>
            <person name="Picone N."/>
        </authorList>
    </citation>
    <scope>NUCLEOTIDE SEQUENCE</scope>
    <source>
        <strain evidence="1">PQ17</strain>
    </source>
</reference>
<dbReference type="AlphaFoldDB" id="A0A8J2BPC9"/>
<comment type="caution">
    <text evidence="1">The sequence shown here is derived from an EMBL/GenBank/DDBJ whole genome shotgun (WGS) entry which is preliminary data.</text>
</comment>
<accession>A0A8J2BPC9</accession>
<dbReference type="EMBL" id="CAJNOB010000012">
    <property type="protein sequence ID" value="CAF0696100.1"/>
    <property type="molecule type" value="Genomic_DNA"/>
</dbReference>
<organism evidence="1 2">
    <name type="scientific">Candidatus Methylacidithermus pantelleriae</name>
    <dbReference type="NCBI Taxonomy" id="2744239"/>
    <lineage>
        <taxon>Bacteria</taxon>
        <taxon>Pseudomonadati</taxon>
        <taxon>Verrucomicrobiota</taxon>
        <taxon>Methylacidiphilae</taxon>
        <taxon>Methylacidiphilales</taxon>
        <taxon>Methylacidiphilaceae</taxon>
        <taxon>Candidatus Methylacidithermus</taxon>
    </lineage>
</organism>
<proteinExistence type="predicted"/>
<protein>
    <submittedName>
        <fullName evidence="1">Uncharacterized protein</fullName>
    </submittedName>
</protein>